<dbReference type="OrthoDB" id="1489309at2"/>
<keyword evidence="3" id="KW-1185">Reference proteome</keyword>
<keyword evidence="1" id="KW-0732">Signal</keyword>
<evidence type="ECO:0000313" key="2">
    <source>
        <dbReference type="EMBL" id="TCN70265.1"/>
    </source>
</evidence>
<proteinExistence type="predicted"/>
<reference evidence="2 3" key="1">
    <citation type="submission" date="2019-03" db="EMBL/GenBank/DDBJ databases">
        <title>Genomic Encyclopedia of Archaeal and Bacterial Type Strains, Phase II (KMG-II): from individual species to whole genera.</title>
        <authorList>
            <person name="Goeker M."/>
        </authorList>
    </citation>
    <scope>NUCLEOTIDE SEQUENCE [LARGE SCALE GENOMIC DNA]</scope>
    <source>
        <strain evidence="2 3">RL-C</strain>
    </source>
</reference>
<evidence type="ECO:0000256" key="1">
    <source>
        <dbReference type="SAM" id="SignalP"/>
    </source>
</evidence>
<organism evidence="2 3">
    <name type="scientific">Acetobacteroides hydrogenigenes</name>
    <dbReference type="NCBI Taxonomy" id="979970"/>
    <lineage>
        <taxon>Bacteria</taxon>
        <taxon>Pseudomonadati</taxon>
        <taxon>Bacteroidota</taxon>
        <taxon>Bacteroidia</taxon>
        <taxon>Bacteroidales</taxon>
        <taxon>Rikenellaceae</taxon>
        <taxon>Acetobacteroides</taxon>
    </lineage>
</organism>
<dbReference type="Pfam" id="PF14121">
    <property type="entry name" value="Porin_10"/>
    <property type="match status" value="1"/>
</dbReference>
<sequence length="670" mass="76094">MLIRTLILTLFCLISATSFAQSKKGGRDGGGAKINVPDSVLKKKLSSLYFDDSLNRVRVFSWKINSYTNTPTRVAIDTGQRNLQKIYPFYKDENVGATYLGNIGGAQVLYDFFRVGAPTSFIFQNPYQVFTETPENVKFYNTKVPYSNLRYSMAGNRTEAEEIFGLTLAENVNPSLSFGINYNRFGTKGLYKNQRSKTKGFSGYVSYLGKKYSAYAGYIYNLVDVKENGGIQNDGDIVDTTIKPSYISVNLQNASNLIKNNSFFLSQTYGVRLSSSESFVRNGIYSGPLILAGMYSQYSIYHRVYSDETNKINLDRPDYKVVAYYKNFYINPNSSYDSTHLREFENRIYLQLRPYTDKSLLNLFGGGVGYQNLRYYMFNLSDYLFGNKKTSHYNIYAYGYASGVFRKYVDWSGFAKLVLTGHNAGDITARGSAAFSVYPWGREVKLVGDIKFASETPNFYLDNYFSNHFAWANNFDRTVDTRLEAKLEVPSISLDMGIRQAVVNKYIFFNKDALPEQIGGSVSVTSAFFKKDIAIGHLHIDGQVLFQKSSNEAVLPLPSIAVNAGVYYQFNIVKNVLKSQFGVDVQYTNKYYAYAYNPAVGQFYVQTERKIGDYPWLDVFANFKWKRAAIFIKVRNLGEGISGPGDYFSALHYPRVPLQLQYGLSWSFYD</sequence>
<gene>
    <name evidence="2" type="ORF">CLV25_104224</name>
</gene>
<dbReference type="RefSeq" id="WP_131838816.1">
    <property type="nucleotide sequence ID" value="NZ_SLWB01000004.1"/>
</dbReference>
<feature type="signal peptide" evidence="1">
    <location>
        <begin position="1"/>
        <end position="20"/>
    </location>
</feature>
<name>A0A4R2EP32_9BACT</name>
<dbReference type="AlphaFoldDB" id="A0A4R2EP32"/>
<feature type="chain" id="PRO_5020577949" evidence="1">
    <location>
        <begin position="21"/>
        <end position="670"/>
    </location>
</feature>
<dbReference type="InterPro" id="IPR025631">
    <property type="entry name" value="Porin_10"/>
</dbReference>
<dbReference type="Proteomes" id="UP000294830">
    <property type="component" value="Unassembled WGS sequence"/>
</dbReference>
<evidence type="ECO:0000313" key="3">
    <source>
        <dbReference type="Proteomes" id="UP000294830"/>
    </source>
</evidence>
<accession>A0A4R2EP32</accession>
<dbReference type="EMBL" id="SLWB01000004">
    <property type="protein sequence ID" value="TCN70265.1"/>
    <property type="molecule type" value="Genomic_DNA"/>
</dbReference>
<protein>
    <submittedName>
        <fullName evidence="2">Putative beta-barrel porin</fullName>
    </submittedName>
</protein>
<comment type="caution">
    <text evidence="2">The sequence shown here is derived from an EMBL/GenBank/DDBJ whole genome shotgun (WGS) entry which is preliminary data.</text>
</comment>